<accession>W5TM15</accession>
<dbReference type="eggNOG" id="ENOG5032UPC">
    <property type="taxonomic scope" value="Bacteria"/>
</dbReference>
<dbReference type="KEGG" id="nno:NONO_c52380"/>
<dbReference type="RefSeq" id="WP_025351402.1">
    <property type="nucleotide sequence ID" value="NZ_CP006850.1"/>
</dbReference>
<evidence type="ECO:0000313" key="3">
    <source>
        <dbReference type="Proteomes" id="UP000019150"/>
    </source>
</evidence>
<dbReference type="PATRIC" id="fig|1415166.3.peg.5396"/>
<keyword evidence="3" id="KW-1185">Reference proteome</keyword>
<dbReference type="EMBL" id="CP006850">
    <property type="protein sequence ID" value="AHH20018.1"/>
    <property type="molecule type" value="Genomic_DNA"/>
</dbReference>
<dbReference type="OrthoDB" id="3821358at2"/>
<dbReference type="STRING" id="1415166.NONO_c52380"/>
<feature type="domain" description="DUF6879" evidence="1">
    <location>
        <begin position="9"/>
        <end position="169"/>
    </location>
</feature>
<dbReference type="Proteomes" id="UP000019150">
    <property type="component" value="Chromosome"/>
</dbReference>
<protein>
    <recommendedName>
        <fullName evidence="1">DUF6879 domain-containing protein</fullName>
    </recommendedName>
</protein>
<evidence type="ECO:0000313" key="2">
    <source>
        <dbReference type="EMBL" id="AHH20018.1"/>
    </source>
</evidence>
<evidence type="ECO:0000259" key="1">
    <source>
        <dbReference type="Pfam" id="PF21806"/>
    </source>
</evidence>
<proteinExistence type="predicted"/>
<name>W5TM15_9NOCA</name>
<dbReference type="Pfam" id="PF21806">
    <property type="entry name" value="DUF6879"/>
    <property type="match status" value="1"/>
</dbReference>
<dbReference type="InterPro" id="IPR049244">
    <property type="entry name" value="DUF6879"/>
</dbReference>
<gene>
    <name evidence="2" type="ORF">NONO_c52380</name>
</gene>
<reference evidence="2 3" key="1">
    <citation type="journal article" date="2014" name="Appl. Environ. Microbiol.">
        <title>Insights into the Microbial Degradation of Rubber and Gutta-Percha by Analysis of the Complete Genome of Nocardia nova SH22a.</title>
        <authorList>
            <person name="Luo Q."/>
            <person name="Hiessl S."/>
            <person name="Poehlein A."/>
            <person name="Daniel R."/>
            <person name="Steinbuchel A."/>
        </authorList>
    </citation>
    <scope>NUCLEOTIDE SEQUENCE [LARGE SCALE GENOMIC DNA]</scope>
    <source>
        <strain evidence="2">SH22a</strain>
    </source>
</reference>
<organism evidence="2 3">
    <name type="scientific">Nocardia nova SH22a</name>
    <dbReference type="NCBI Taxonomy" id="1415166"/>
    <lineage>
        <taxon>Bacteria</taxon>
        <taxon>Bacillati</taxon>
        <taxon>Actinomycetota</taxon>
        <taxon>Actinomycetes</taxon>
        <taxon>Mycobacteriales</taxon>
        <taxon>Nocardiaceae</taxon>
        <taxon>Nocardia</taxon>
    </lineage>
</organism>
<dbReference type="AlphaFoldDB" id="W5TM15"/>
<dbReference type="HOGENOM" id="CLU_097170_1_0_11"/>
<sequence length="174" mass="20282">MQLLRGNPWPELFGQCKREAFHLEVRDTYAVPDESEPFRRFLDNEPDENAWFEPWGNLVRATTERGVAVTRLRIVTVPHVDYQRWLLSLTALNIEAGENVRYLPRHRADDVPSDDFWLLDDRRVAFNLTDENGKAAGASALTTDPRIADQCRRVKERLWKLATPYAEYVVDVRK</sequence>